<evidence type="ECO:0000256" key="8">
    <source>
        <dbReference type="SAM" id="MobiDB-lite"/>
    </source>
</evidence>
<evidence type="ECO:0000256" key="3">
    <source>
        <dbReference type="ARBA" id="ARBA00022729"/>
    </source>
</evidence>
<evidence type="ECO:0000256" key="5">
    <source>
        <dbReference type="ARBA" id="ARBA00023136"/>
    </source>
</evidence>
<evidence type="ECO:0000256" key="4">
    <source>
        <dbReference type="ARBA" id="ARBA00022989"/>
    </source>
</evidence>
<reference evidence="10" key="3">
    <citation type="submission" date="2025-09" db="UniProtKB">
        <authorList>
            <consortium name="Ensembl"/>
        </authorList>
    </citation>
    <scope>IDENTIFICATION</scope>
</reference>
<dbReference type="Ensembl" id="ENSAOCT00000001239.2">
    <property type="protein sequence ID" value="ENSAOCP00000025068.2"/>
    <property type="gene ID" value="ENSAOCG00000012360.2"/>
</dbReference>
<accession>A0A3Q1CHB5</accession>
<dbReference type="InterPro" id="IPR013783">
    <property type="entry name" value="Ig-like_fold"/>
</dbReference>
<keyword evidence="11" id="KW-1185">Reference proteome</keyword>
<dbReference type="SUPFAM" id="SSF49265">
    <property type="entry name" value="Fibronectin type III"/>
    <property type="match status" value="1"/>
</dbReference>
<dbReference type="OMA" id="QTSCFTN"/>
<evidence type="ECO:0000256" key="9">
    <source>
        <dbReference type="SAM" id="SignalP"/>
    </source>
</evidence>
<keyword evidence="6" id="KW-1015">Disulfide bond</keyword>
<organism evidence="10 11">
    <name type="scientific">Amphiprion ocellaris</name>
    <name type="common">Clown anemonefish</name>
    <dbReference type="NCBI Taxonomy" id="80972"/>
    <lineage>
        <taxon>Eukaryota</taxon>
        <taxon>Metazoa</taxon>
        <taxon>Chordata</taxon>
        <taxon>Craniata</taxon>
        <taxon>Vertebrata</taxon>
        <taxon>Euteleostomi</taxon>
        <taxon>Actinopterygii</taxon>
        <taxon>Neopterygii</taxon>
        <taxon>Teleostei</taxon>
        <taxon>Neoteleostei</taxon>
        <taxon>Acanthomorphata</taxon>
        <taxon>Ovalentaria</taxon>
        <taxon>Pomacentridae</taxon>
        <taxon>Amphiprion</taxon>
    </lineage>
</organism>
<dbReference type="InterPro" id="IPR036116">
    <property type="entry name" value="FN3_sf"/>
</dbReference>
<dbReference type="Gene3D" id="2.60.40.10">
    <property type="entry name" value="Immunoglobulins"/>
    <property type="match status" value="1"/>
</dbReference>
<sequence>MLGSLCVLVVLFSVHARHSHKELFCTNDFVNNVRCTWNRSSVGPDGDCWISGVKTGWKPKNKRQPELIIVKCNDTLVENLENYMPRNHIKMHPPGVLNVSSNGSDNLISWRLGRPVSRFFTSFDFQVQIKQNYQSWREARNLSTQEQELRIPAWQLIGHWQVRARVKPTNRNNSHWSNWSPTTPWVGETGMVDTSDNQGNNRKPRDFQAVQVPTQLFLCQHNNSDFNQLENIDTQFKWLNPLSVSEPFFTAEPCDHISSVEVCEDWDVPSASPSSGFISSLVYFQSYPSANTDTMGVIDNSSSSSSFSNMGYFMSSSSSLLARADPKPPYQDDFHNPNNSNNLKPKLSPCPSHTTCPAYESLKSEPQSPDSSFGNRKKDEKEDERDMGIDGEQVLDDHNSHFLILPLHLPSQICPPPFSPILSHPASVVQISHDSQQVDASVTAAGVTSAQLMAGAICRSSSMPVEPSKNGYLTLKELQTTFSNKSI</sequence>
<comment type="subcellular location">
    <subcellularLocation>
        <location evidence="1">Membrane</location>
        <topology evidence="1">Single-pass membrane protein</topology>
    </subcellularLocation>
</comment>
<dbReference type="AlphaFoldDB" id="A0A3Q1CHB5"/>
<keyword evidence="2" id="KW-0812">Transmembrane</keyword>
<evidence type="ECO:0000256" key="1">
    <source>
        <dbReference type="ARBA" id="ARBA00004167"/>
    </source>
</evidence>
<keyword evidence="4" id="KW-1133">Transmembrane helix</keyword>
<dbReference type="PANTHER" id="PTHR23037">
    <property type="entry name" value="CYTOKINE RECEPTOR"/>
    <property type="match status" value="1"/>
</dbReference>
<keyword evidence="7" id="KW-0675">Receptor</keyword>
<dbReference type="GeneTree" id="ENSGT00940000177422"/>
<reference evidence="10" key="2">
    <citation type="submission" date="2025-08" db="UniProtKB">
        <authorList>
            <consortium name="Ensembl"/>
        </authorList>
    </citation>
    <scope>IDENTIFICATION</scope>
</reference>
<feature type="region of interest" description="Disordered" evidence="8">
    <location>
        <begin position="324"/>
        <end position="386"/>
    </location>
</feature>
<reference evidence="10 11" key="1">
    <citation type="submission" date="2022-01" db="EMBL/GenBank/DDBJ databases">
        <title>A chromosome-scale genome assembly of the false clownfish, Amphiprion ocellaris.</title>
        <authorList>
            <person name="Ryu T."/>
        </authorList>
    </citation>
    <scope>NUCLEOTIDE SEQUENCE [LARGE SCALE GENOMIC DNA]</scope>
</reference>
<evidence type="ECO:0000256" key="6">
    <source>
        <dbReference type="ARBA" id="ARBA00023157"/>
    </source>
</evidence>
<protein>
    <recommendedName>
        <fullName evidence="12">Fibronectin type-III domain-containing protein</fullName>
    </recommendedName>
</protein>
<feature type="chain" id="PRO_5043635566" description="Fibronectin type-III domain-containing protein" evidence="9">
    <location>
        <begin position="17"/>
        <end position="487"/>
    </location>
</feature>
<dbReference type="PANTHER" id="PTHR23037:SF22">
    <property type="entry name" value="CYTOKINE RECEPTOR COMMON SUBUNIT BETA"/>
    <property type="match status" value="1"/>
</dbReference>
<feature type="compositionally biased region" description="Basic and acidic residues" evidence="8">
    <location>
        <begin position="376"/>
        <end position="386"/>
    </location>
</feature>
<feature type="compositionally biased region" description="Polar residues" evidence="8">
    <location>
        <begin position="364"/>
        <end position="374"/>
    </location>
</feature>
<evidence type="ECO:0008006" key="12">
    <source>
        <dbReference type="Google" id="ProtNLM"/>
    </source>
</evidence>
<feature type="signal peptide" evidence="9">
    <location>
        <begin position="1"/>
        <end position="16"/>
    </location>
</feature>
<dbReference type="GO" id="GO:0009897">
    <property type="term" value="C:external side of plasma membrane"/>
    <property type="evidence" value="ECO:0007669"/>
    <property type="project" value="TreeGrafter"/>
</dbReference>
<gene>
    <name evidence="10" type="primary">IL2RB</name>
</gene>
<dbReference type="GO" id="GO:0004896">
    <property type="term" value="F:cytokine receptor activity"/>
    <property type="evidence" value="ECO:0007669"/>
    <property type="project" value="TreeGrafter"/>
</dbReference>
<evidence type="ECO:0000313" key="10">
    <source>
        <dbReference type="Ensembl" id="ENSAOCP00000025068.2"/>
    </source>
</evidence>
<proteinExistence type="predicted"/>
<dbReference type="GO" id="GO:0016064">
    <property type="term" value="P:immunoglobulin mediated immune response"/>
    <property type="evidence" value="ECO:0007669"/>
    <property type="project" value="TreeGrafter"/>
</dbReference>
<dbReference type="Proteomes" id="UP001501940">
    <property type="component" value="Chromosome 19"/>
</dbReference>
<feature type="compositionally biased region" description="Low complexity" evidence="8">
    <location>
        <begin position="336"/>
        <end position="349"/>
    </location>
</feature>
<keyword evidence="5" id="KW-0472">Membrane</keyword>
<name>A0A3Q1CHB5_AMPOC</name>
<dbReference type="STRING" id="80972.ENSAOCP00000025068"/>
<evidence type="ECO:0000256" key="7">
    <source>
        <dbReference type="ARBA" id="ARBA00023170"/>
    </source>
</evidence>
<evidence type="ECO:0000256" key="2">
    <source>
        <dbReference type="ARBA" id="ARBA00022692"/>
    </source>
</evidence>
<evidence type="ECO:0000313" key="11">
    <source>
        <dbReference type="Proteomes" id="UP001501940"/>
    </source>
</evidence>
<feature type="compositionally biased region" description="Basic and acidic residues" evidence="8">
    <location>
        <begin position="324"/>
        <end position="335"/>
    </location>
</feature>
<keyword evidence="3 9" id="KW-0732">Signal</keyword>